<accession>A0A1B8HRT1</accession>
<keyword evidence="1" id="KW-1133">Transmembrane helix</keyword>
<keyword evidence="1" id="KW-0472">Membrane</keyword>
<proteinExistence type="predicted"/>
<keyword evidence="1" id="KW-0812">Transmembrane</keyword>
<dbReference type="RefSeq" id="WP_067400554.1">
    <property type="nucleotide sequence ID" value="NZ_LZEY01000008.1"/>
</dbReference>
<evidence type="ECO:0000313" key="3">
    <source>
        <dbReference type="Proteomes" id="UP000092377"/>
    </source>
</evidence>
<sequence>MKKPISLWITQVIFIISIVLLTYFFATLIPSLFNIYKLDLQIENTGQLYLSIMIRLLVLIAQVMALYLSFKQKKLARLFTLLGWLPVLAVILLTSFSDGFTTVSDGFFSYDNEAQRLGGLLSKYIQAGLFIWLTAILLFSKKIKHYFQFNKSC</sequence>
<evidence type="ECO:0000256" key="1">
    <source>
        <dbReference type="SAM" id="Phobius"/>
    </source>
</evidence>
<feature type="transmembrane region" description="Helical" evidence="1">
    <location>
        <begin position="12"/>
        <end position="36"/>
    </location>
</feature>
<dbReference type="Proteomes" id="UP000092377">
    <property type="component" value="Unassembled WGS sequence"/>
</dbReference>
<feature type="transmembrane region" description="Helical" evidence="1">
    <location>
        <begin position="117"/>
        <end position="139"/>
    </location>
</feature>
<reference evidence="3" key="1">
    <citation type="submission" date="2016-06" db="EMBL/GenBank/DDBJ databases">
        <authorList>
            <person name="Butler K."/>
        </authorList>
    </citation>
    <scope>NUCLEOTIDE SEQUENCE [LARGE SCALE GENOMIC DNA]</scope>
    <source>
        <strain evidence="3">GCSL-Mp20</strain>
    </source>
</reference>
<feature type="transmembrane region" description="Helical" evidence="1">
    <location>
        <begin position="48"/>
        <end position="68"/>
    </location>
</feature>
<gene>
    <name evidence="2" type="ORF">AYY18_17070</name>
</gene>
<evidence type="ECO:0000313" key="2">
    <source>
        <dbReference type="EMBL" id="OBU12230.1"/>
    </source>
</evidence>
<protein>
    <recommendedName>
        <fullName evidence="4">DUF2569 domain-containing protein</fullName>
    </recommendedName>
</protein>
<feature type="transmembrane region" description="Helical" evidence="1">
    <location>
        <begin position="75"/>
        <end position="97"/>
    </location>
</feature>
<evidence type="ECO:0008006" key="4">
    <source>
        <dbReference type="Google" id="ProtNLM"/>
    </source>
</evidence>
<dbReference type="OrthoDB" id="9962625at2"/>
<name>A0A1B8HRT1_9GAMM</name>
<dbReference type="AlphaFoldDB" id="A0A1B8HRT1"/>
<organism evidence="2 3">
    <name type="scientific">Morganella psychrotolerans</name>
    <dbReference type="NCBI Taxonomy" id="368603"/>
    <lineage>
        <taxon>Bacteria</taxon>
        <taxon>Pseudomonadati</taxon>
        <taxon>Pseudomonadota</taxon>
        <taxon>Gammaproteobacteria</taxon>
        <taxon>Enterobacterales</taxon>
        <taxon>Morganellaceae</taxon>
        <taxon>Morganella</taxon>
    </lineage>
</organism>
<dbReference type="EMBL" id="LZEY01000008">
    <property type="protein sequence ID" value="OBU12230.1"/>
    <property type="molecule type" value="Genomic_DNA"/>
</dbReference>
<keyword evidence="3" id="KW-1185">Reference proteome</keyword>
<comment type="caution">
    <text evidence="2">The sequence shown here is derived from an EMBL/GenBank/DDBJ whole genome shotgun (WGS) entry which is preliminary data.</text>
</comment>